<accession>A0A364XY84</accession>
<gene>
    <name evidence="2" type="ORF">DQQ10_22355</name>
</gene>
<evidence type="ECO:0000256" key="1">
    <source>
        <dbReference type="SAM" id="Phobius"/>
    </source>
</evidence>
<keyword evidence="1" id="KW-1133">Transmembrane helix</keyword>
<dbReference type="EMBL" id="QMFY01000015">
    <property type="protein sequence ID" value="RAV98762.1"/>
    <property type="molecule type" value="Genomic_DNA"/>
</dbReference>
<protein>
    <submittedName>
        <fullName evidence="2">Uncharacterized protein</fullName>
    </submittedName>
</protein>
<reference evidence="2 3" key="1">
    <citation type="submission" date="2018-06" db="EMBL/GenBank/DDBJ databases">
        <title>Chryseolinea flavus sp. nov., a member of the phylum Bacteroidetes isolated from soil.</title>
        <authorList>
            <person name="Li Y."/>
            <person name="Wang J."/>
        </authorList>
    </citation>
    <scope>NUCLEOTIDE SEQUENCE [LARGE SCALE GENOMIC DNA]</scope>
    <source>
        <strain evidence="2 3">SDU1-6</strain>
    </source>
</reference>
<proteinExistence type="predicted"/>
<name>A0A364XY84_9BACT</name>
<evidence type="ECO:0000313" key="3">
    <source>
        <dbReference type="Proteomes" id="UP000251889"/>
    </source>
</evidence>
<keyword evidence="3" id="KW-1185">Reference proteome</keyword>
<sequence length="62" mass="7224">MLSQPVEIDLIMLLLFILEYVGVLRVGEALRSVRLMFDLTLKAFKHFLYYAGNLTVYGRSRE</sequence>
<keyword evidence="1" id="KW-0812">Transmembrane</keyword>
<organism evidence="2 3">
    <name type="scientific">Pseudochryseolinea flava</name>
    <dbReference type="NCBI Taxonomy" id="2059302"/>
    <lineage>
        <taxon>Bacteria</taxon>
        <taxon>Pseudomonadati</taxon>
        <taxon>Bacteroidota</taxon>
        <taxon>Cytophagia</taxon>
        <taxon>Cytophagales</taxon>
        <taxon>Fulvivirgaceae</taxon>
        <taxon>Pseudochryseolinea</taxon>
    </lineage>
</organism>
<comment type="caution">
    <text evidence="2">The sequence shown here is derived from an EMBL/GenBank/DDBJ whole genome shotgun (WGS) entry which is preliminary data.</text>
</comment>
<dbReference type="AlphaFoldDB" id="A0A364XY84"/>
<feature type="transmembrane region" description="Helical" evidence="1">
    <location>
        <begin position="6"/>
        <end position="26"/>
    </location>
</feature>
<dbReference type="Proteomes" id="UP000251889">
    <property type="component" value="Unassembled WGS sequence"/>
</dbReference>
<keyword evidence="1" id="KW-0472">Membrane</keyword>
<evidence type="ECO:0000313" key="2">
    <source>
        <dbReference type="EMBL" id="RAV98762.1"/>
    </source>
</evidence>